<accession>A0ABP1PLY3</accession>
<evidence type="ECO:0000313" key="2">
    <source>
        <dbReference type="Proteomes" id="UP001642540"/>
    </source>
</evidence>
<name>A0ABP1PLY3_9HEXA</name>
<gene>
    <name evidence="1" type="ORF">ODALV1_LOCUS1324</name>
</gene>
<protein>
    <submittedName>
        <fullName evidence="1">Uncharacterized protein</fullName>
    </submittedName>
</protein>
<dbReference type="EMBL" id="CAXLJM020000004">
    <property type="protein sequence ID" value="CAL8070593.1"/>
    <property type="molecule type" value="Genomic_DNA"/>
</dbReference>
<sequence>MHIPYINSAECFTSPSHHEWALVSSSTASNPNYLLLLLLSFELFFNATFDSAAERMSRTEAKVQEGSISVWL</sequence>
<organism evidence="1 2">
    <name type="scientific">Orchesella dallaii</name>
    <dbReference type="NCBI Taxonomy" id="48710"/>
    <lineage>
        <taxon>Eukaryota</taxon>
        <taxon>Metazoa</taxon>
        <taxon>Ecdysozoa</taxon>
        <taxon>Arthropoda</taxon>
        <taxon>Hexapoda</taxon>
        <taxon>Collembola</taxon>
        <taxon>Entomobryomorpha</taxon>
        <taxon>Entomobryoidea</taxon>
        <taxon>Orchesellidae</taxon>
        <taxon>Orchesellinae</taxon>
        <taxon>Orchesella</taxon>
    </lineage>
</organism>
<reference evidence="1 2" key="1">
    <citation type="submission" date="2024-08" db="EMBL/GenBank/DDBJ databases">
        <authorList>
            <person name="Cucini C."/>
            <person name="Frati F."/>
        </authorList>
    </citation>
    <scope>NUCLEOTIDE SEQUENCE [LARGE SCALE GENOMIC DNA]</scope>
</reference>
<evidence type="ECO:0000313" key="1">
    <source>
        <dbReference type="EMBL" id="CAL8070593.1"/>
    </source>
</evidence>
<comment type="caution">
    <text evidence="1">The sequence shown here is derived from an EMBL/GenBank/DDBJ whole genome shotgun (WGS) entry which is preliminary data.</text>
</comment>
<dbReference type="Proteomes" id="UP001642540">
    <property type="component" value="Unassembled WGS sequence"/>
</dbReference>
<keyword evidence="2" id="KW-1185">Reference proteome</keyword>
<proteinExistence type="predicted"/>